<dbReference type="Proteomes" id="UP000075531">
    <property type="component" value="Unassembled WGS sequence"/>
</dbReference>
<gene>
    <name evidence="1" type="ORF">CLTEP_18840</name>
</gene>
<dbReference type="EMBL" id="LTBA01000023">
    <property type="protein sequence ID" value="KYH34170.1"/>
    <property type="molecule type" value="Genomic_DNA"/>
</dbReference>
<dbReference type="PATRIC" id="fig|1121338.3.peg.1935"/>
<sequence length="205" mass="24599">MDTNLQKINEIIQMGYTKLEEENVKDACTIWMKAWESLKRVIHVKKFTSIEEIDDEFEGYESLENWCQDFEMELENAASLNKEFYKIRIRYCMEFYNLLPDSDEFIILNMKLAEAESYFEIGSIMTSEKIFESAAEEFNDYAWVYIKWGDVYWLSNILKKQRELIDFDKAEKIYREGLNKGLEDEYILEDRLNDLLEAKEKLSLK</sequence>
<evidence type="ECO:0000313" key="2">
    <source>
        <dbReference type="Proteomes" id="UP000075531"/>
    </source>
</evidence>
<dbReference type="RefSeq" id="WP_066825851.1">
    <property type="nucleotide sequence ID" value="NZ_LTBA01000023.1"/>
</dbReference>
<keyword evidence="2" id="KW-1185">Reference proteome</keyword>
<comment type="caution">
    <text evidence="1">The sequence shown here is derived from an EMBL/GenBank/DDBJ whole genome shotgun (WGS) entry which is preliminary data.</text>
</comment>
<evidence type="ECO:0000313" key="1">
    <source>
        <dbReference type="EMBL" id="KYH34170.1"/>
    </source>
</evidence>
<accession>A0A151B302</accession>
<protein>
    <recommendedName>
        <fullName evidence="3">Tetratricopeptide repeat protein</fullName>
    </recommendedName>
</protein>
<evidence type="ECO:0008006" key="3">
    <source>
        <dbReference type="Google" id="ProtNLM"/>
    </source>
</evidence>
<reference evidence="1 2" key="1">
    <citation type="submission" date="2016-02" db="EMBL/GenBank/DDBJ databases">
        <title>Genome sequence of Clostridium tepidiprofundi DSM 19306.</title>
        <authorList>
            <person name="Poehlein A."/>
            <person name="Daniel R."/>
        </authorList>
    </citation>
    <scope>NUCLEOTIDE SEQUENCE [LARGE SCALE GENOMIC DNA]</scope>
    <source>
        <strain evidence="1 2">DSM 19306</strain>
    </source>
</reference>
<dbReference type="STRING" id="1121338.CLTEP_18840"/>
<proteinExistence type="predicted"/>
<dbReference type="AlphaFoldDB" id="A0A151B302"/>
<organism evidence="1 2">
    <name type="scientific">Clostridium tepidiprofundi DSM 19306</name>
    <dbReference type="NCBI Taxonomy" id="1121338"/>
    <lineage>
        <taxon>Bacteria</taxon>
        <taxon>Bacillati</taxon>
        <taxon>Bacillota</taxon>
        <taxon>Clostridia</taxon>
        <taxon>Eubacteriales</taxon>
        <taxon>Clostridiaceae</taxon>
        <taxon>Clostridium</taxon>
    </lineage>
</organism>
<name>A0A151B302_9CLOT</name>
<dbReference type="OrthoDB" id="9802055at2"/>